<accession>A0A2T7NF70</accession>
<feature type="compositionally biased region" description="Acidic residues" evidence="1">
    <location>
        <begin position="357"/>
        <end position="369"/>
    </location>
</feature>
<protein>
    <submittedName>
        <fullName evidence="2">Uncharacterized protein</fullName>
    </submittedName>
</protein>
<dbReference type="EMBL" id="PZQS01000013">
    <property type="protein sequence ID" value="PVD19810.1"/>
    <property type="molecule type" value="Genomic_DNA"/>
</dbReference>
<feature type="region of interest" description="Disordered" evidence="1">
    <location>
        <begin position="1"/>
        <end position="21"/>
    </location>
</feature>
<gene>
    <name evidence="2" type="ORF">C0Q70_20301</name>
</gene>
<evidence type="ECO:0000313" key="2">
    <source>
        <dbReference type="EMBL" id="PVD19810.1"/>
    </source>
</evidence>
<evidence type="ECO:0000313" key="3">
    <source>
        <dbReference type="Proteomes" id="UP000245119"/>
    </source>
</evidence>
<keyword evidence="3" id="KW-1185">Reference proteome</keyword>
<sequence length="884" mass="98822">MKSIEDGEQVGKEKREKERSGVQQALLFGALYHFDVRLGCPEALPVPELSSSSDDLRVGRWYLDTQTGSRRAPDGLKLQQDADDDEDDVDDEHENAHDLAHAPAAHSDDDDDGYQHEEKEDDGAEQALAVHMVWLASEHRPKQQPWNWKPAKQVDTAAIASRSSEGGTGGIIRPNILNDEHENAHDLAYAPAAHSDDDDDGYQHEEKEDDGAEQAFAVHMVWLASEHRPKQQPWNWKPAKQKPTTRKTEIEKKQLEAKRFSTVYPTVMSKRLLPTELDTVISPKPFLAAMTLVMRSGMLVPAARMVKPITCHRRSAFLYLSTALPGPSPTKMKVGRWYLDTQTGSRRAPDGLKLQQDADDDEDDVEDEHENAHDLAHAPAAHSDDDDDGYQHEEKEDDGAEQAFAVHMVWLASEHRPKQQPWNWKPAQQVDTAAIASRSYEVSGSVPAVPPPTSPTPAFPFQFTDLSPHCTSSVNEDGSSVDPLTSETLDITSSSESQIVQTQMLCGLLNAQSVVRIPAVDIHDMIIDKSLDLLLLTETWLREAGDELVIKQITPVGYSFIHNPSMSRPGLPRKTVYARNVRGMDSDSFRNELQCSDLLVSPPDNVDDLVALYNSTLTALLDKFAPEKKRCITERPDTAWFTPEVRRAKKVRRQAERKWRKSRLEVDRQIYRHTRSQCSAIIVKARSRYVLNILSSAVSDSRKMFSVVNGLLGKDAMAPVLPEMDDQTAASTLSAYFEDKIKTIIDSFSDSSAYRPKHSCETALLRLMNDLLCSADAGKVTLVVLLDLSAAFDVIDHTTLLTRLQMEVGIGGSALQWFHSYLSDRTQRVMVVSGHTTGSRRAPDGLKLQQDADDDEDDVEDEHENAMILLMRQRHSVTMMTLPA</sequence>
<comment type="caution">
    <text evidence="2">The sequence shown here is derived from an EMBL/GenBank/DDBJ whole genome shotgun (WGS) entry which is preliminary data.</text>
</comment>
<proteinExistence type="predicted"/>
<evidence type="ECO:0000256" key="1">
    <source>
        <dbReference type="SAM" id="MobiDB-lite"/>
    </source>
</evidence>
<dbReference type="PANTHER" id="PTHR46670:SF3">
    <property type="entry name" value="ENDONUCLEASE_EXONUCLEASE_PHOSPHATASE DOMAIN-CONTAINING PROTEIN"/>
    <property type="match status" value="1"/>
</dbReference>
<dbReference type="Proteomes" id="UP000245119">
    <property type="component" value="Linkage Group LG13"/>
</dbReference>
<feature type="compositionally biased region" description="Acidic residues" evidence="1">
    <location>
        <begin position="81"/>
        <end position="93"/>
    </location>
</feature>
<name>A0A2T7NF70_POMCA</name>
<organism evidence="2 3">
    <name type="scientific">Pomacea canaliculata</name>
    <name type="common">Golden apple snail</name>
    <dbReference type="NCBI Taxonomy" id="400727"/>
    <lineage>
        <taxon>Eukaryota</taxon>
        <taxon>Metazoa</taxon>
        <taxon>Spiralia</taxon>
        <taxon>Lophotrochozoa</taxon>
        <taxon>Mollusca</taxon>
        <taxon>Gastropoda</taxon>
        <taxon>Caenogastropoda</taxon>
        <taxon>Architaenioglossa</taxon>
        <taxon>Ampullarioidea</taxon>
        <taxon>Ampullariidae</taxon>
        <taxon>Pomacea</taxon>
    </lineage>
</organism>
<feature type="region of interest" description="Disordered" evidence="1">
    <location>
        <begin position="345"/>
        <end position="397"/>
    </location>
</feature>
<feature type="region of interest" description="Disordered" evidence="1">
    <location>
        <begin position="836"/>
        <end position="861"/>
    </location>
</feature>
<reference evidence="2 3" key="1">
    <citation type="submission" date="2018-04" db="EMBL/GenBank/DDBJ databases">
        <title>The genome of golden apple snail Pomacea canaliculata provides insight into stress tolerance and invasive adaptation.</title>
        <authorList>
            <person name="Liu C."/>
            <person name="Liu B."/>
            <person name="Ren Y."/>
            <person name="Zhang Y."/>
            <person name="Wang H."/>
            <person name="Li S."/>
            <person name="Jiang F."/>
            <person name="Yin L."/>
            <person name="Zhang G."/>
            <person name="Qian W."/>
            <person name="Fan W."/>
        </authorList>
    </citation>
    <scope>NUCLEOTIDE SEQUENCE [LARGE SCALE GENOMIC DNA]</scope>
    <source>
        <strain evidence="2">SZHN2017</strain>
        <tissue evidence="2">Muscle</tissue>
    </source>
</reference>
<dbReference type="PANTHER" id="PTHR46670">
    <property type="entry name" value="ENDO/EXONUCLEASE/PHOSPHATASE DOMAIN-CONTAINING PROTEIN"/>
    <property type="match status" value="1"/>
</dbReference>
<feature type="compositionally biased region" description="Basic and acidic residues" evidence="1">
    <location>
        <begin position="9"/>
        <end position="20"/>
    </location>
</feature>
<feature type="compositionally biased region" description="Acidic residues" evidence="1">
    <location>
        <begin position="851"/>
        <end position="861"/>
    </location>
</feature>
<dbReference type="AlphaFoldDB" id="A0A2T7NF70"/>
<feature type="region of interest" description="Disordered" evidence="1">
    <location>
        <begin position="64"/>
        <end position="122"/>
    </location>
</feature>